<dbReference type="InterPro" id="IPR003965">
    <property type="entry name" value="Fatty_acid_synthase"/>
</dbReference>
<evidence type="ECO:0000313" key="2">
    <source>
        <dbReference type="EMBL" id="RMB04754.1"/>
    </source>
</evidence>
<feature type="domain" description="MaoC-like" evidence="1">
    <location>
        <begin position="20"/>
        <end position="109"/>
    </location>
</feature>
<dbReference type="GO" id="GO:0005835">
    <property type="term" value="C:fatty acid synthase complex"/>
    <property type="evidence" value="ECO:0007669"/>
    <property type="project" value="InterPro"/>
</dbReference>
<dbReference type="Gene3D" id="3.10.129.10">
    <property type="entry name" value="Hotdog Thioesterase"/>
    <property type="match status" value="1"/>
</dbReference>
<protein>
    <submittedName>
        <fullName evidence="2">Acyl dehydratase</fullName>
    </submittedName>
</protein>
<dbReference type="AlphaFoldDB" id="A0A3M0C4L1"/>
<reference evidence="2 3" key="1">
    <citation type="submission" date="2018-10" db="EMBL/GenBank/DDBJ databases">
        <title>Genomic Encyclopedia of Archaeal and Bacterial Type Strains, Phase II (KMG-II): from individual species to whole genera.</title>
        <authorList>
            <person name="Goeker M."/>
        </authorList>
    </citation>
    <scope>NUCLEOTIDE SEQUENCE [LARGE SCALE GENOMIC DNA]</scope>
    <source>
        <strain evidence="2 3">DSM 25217</strain>
    </source>
</reference>
<dbReference type="RefSeq" id="WP_121939025.1">
    <property type="nucleotide sequence ID" value="NZ_REFR01000012.1"/>
</dbReference>
<accession>A0A3M0C4L1</accession>
<sequence>MAEVDLKSVNIGDALPPLETGPISRHTLALYCGGSGDHNPIHVDTDFAKEAGFDDVFVHGMLSMALLGRLLTGWTAQENIVSFGVRFSAITHVNDVVTASAKVIDKQVDDGAEHLSLDLAMHSQSGAQTLKGTAVIRIQ</sequence>
<keyword evidence="3" id="KW-1185">Reference proteome</keyword>
<evidence type="ECO:0000259" key="1">
    <source>
        <dbReference type="Pfam" id="PF01575"/>
    </source>
</evidence>
<dbReference type="PANTHER" id="PTHR43841">
    <property type="entry name" value="3-HYDROXYACYL-THIOESTER DEHYDRATASE HTDX-RELATED"/>
    <property type="match status" value="1"/>
</dbReference>
<dbReference type="InParanoid" id="A0A3M0C4L1"/>
<dbReference type="GO" id="GO:0004312">
    <property type="term" value="F:fatty acid synthase activity"/>
    <property type="evidence" value="ECO:0007669"/>
    <property type="project" value="InterPro"/>
</dbReference>
<dbReference type="EMBL" id="REFR01000012">
    <property type="protein sequence ID" value="RMB04754.1"/>
    <property type="molecule type" value="Genomic_DNA"/>
</dbReference>
<dbReference type="SUPFAM" id="SSF54637">
    <property type="entry name" value="Thioesterase/thiol ester dehydrase-isomerase"/>
    <property type="match status" value="1"/>
</dbReference>
<dbReference type="Proteomes" id="UP000271227">
    <property type="component" value="Unassembled WGS sequence"/>
</dbReference>
<dbReference type="InterPro" id="IPR002539">
    <property type="entry name" value="MaoC-like_dom"/>
</dbReference>
<dbReference type="Pfam" id="PF01575">
    <property type="entry name" value="MaoC_dehydratas"/>
    <property type="match status" value="1"/>
</dbReference>
<name>A0A3M0C4L1_9PROT</name>
<gene>
    <name evidence="2" type="ORF">BXY39_2318</name>
</gene>
<dbReference type="OrthoDB" id="9800237at2"/>
<dbReference type="PANTHER" id="PTHR43841:SF3">
    <property type="entry name" value="(3R)-HYDROXYACYL-ACP DEHYDRATASE SUBUNIT HADB"/>
    <property type="match status" value="1"/>
</dbReference>
<dbReference type="PRINTS" id="PR01483">
    <property type="entry name" value="FASYNTHASE"/>
</dbReference>
<evidence type="ECO:0000313" key="3">
    <source>
        <dbReference type="Proteomes" id="UP000271227"/>
    </source>
</evidence>
<proteinExistence type="predicted"/>
<dbReference type="InterPro" id="IPR029069">
    <property type="entry name" value="HotDog_dom_sf"/>
</dbReference>
<dbReference type="CDD" id="cd03453">
    <property type="entry name" value="SAV4209_like"/>
    <property type="match status" value="1"/>
</dbReference>
<comment type="caution">
    <text evidence="2">The sequence shown here is derived from an EMBL/GenBank/DDBJ whole genome shotgun (WGS) entry which is preliminary data.</text>
</comment>
<organism evidence="2 3">
    <name type="scientific">Eilatimonas milleporae</name>
    <dbReference type="NCBI Taxonomy" id="911205"/>
    <lineage>
        <taxon>Bacteria</taxon>
        <taxon>Pseudomonadati</taxon>
        <taxon>Pseudomonadota</taxon>
        <taxon>Alphaproteobacteria</taxon>
        <taxon>Kordiimonadales</taxon>
        <taxon>Kordiimonadaceae</taxon>
        <taxon>Eilatimonas</taxon>
    </lineage>
</organism>
<dbReference type="GO" id="GO:0006633">
    <property type="term" value="P:fatty acid biosynthetic process"/>
    <property type="evidence" value="ECO:0007669"/>
    <property type="project" value="InterPro"/>
</dbReference>